<reference evidence="5 6" key="1">
    <citation type="submission" date="2016-10" db="EMBL/GenBank/DDBJ databases">
        <authorList>
            <person name="de Groot N.N."/>
        </authorList>
    </citation>
    <scope>NUCLEOTIDE SEQUENCE [LARGE SCALE GENOMIC DNA]</scope>
    <source>
        <strain>GEY</strain>
        <strain evidence="6">DSM 9560</strain>
    </source>
</reference>
<evidence type="ECO:0000256" key="2">
    <source>
        <dbReference type="ARBA" id="ARBA00022603"/>
    </source>
</evidence>
<dbReference type="InterPro" id="IPR002941">
    <property type="entry name" value="DNA_methylase_N4/N6"/>
</dbReference>
<evidence type="ECO:0000256" key="1">
    <source>
        <dbReference type="ARBA" id="ARBA00006594"/>
    </source>
</evidence>
<dbReference type="GO" id="GO:0032259">
    <property type="term" value="P:methylation"/>
    <property type="evidence" value="ECO:0007669"/>
    <property type="project" value="UniProtKB-KW"/>
</dbReference>
<feature type="domain" description="DNA methylase N-4/N-6" evidence="4">
    <location>
        <begin position="23"/>
        <end position="332"/>
    </location>
</feature>
<dbReference type="STRING" id="1003.SAMN04488541_100367"/>
<dbReference type="AlphaFoldDB" id="A0A1I2BP35"/>
<dbReference type="Pfam" id="PF01555">
    <property type="entry name" value="N6_N4_Mtase"/>
    <property type="match status" value="1"/>
</dbReference>
<dbReference type="GO" id="GO:0003677">
    <property type="term" value="F:DNA binding"/>
    <property type="evidence" value="ECO:0007669"/>
    <property type="project" value="InterPro"/>
</dbReference>
<dbReference type="SUPFAM" id="SSF53335">
    <property type="entry name" value="S-adenosyl-L-methionine-dependent methyltransferases"/>
    <property type="match status" value="1"/>
</dbReference>
<gene>
    <name evidence="5" type="ORF">SAMN04488541_100367</name>
</gene>
<keyword evidence="6" id="KW-1185">Reference proteome</keyword>
<dbReference type="EMBL" id="FONY01000003">
    <property type="protein sequence ID" value="SFE57020.1"/>
    <property type="molecule type" value="Genomic_DNA"/>
</dbReference>
<dbReference type="RefSeq" id="WP_091539387.1">
    <property type="nucleotide sequence ID" value="NZ_FONY01000003.1"/>
</dbReference>
<comment type="similarity">
    <text evidence="1">Belongs to the N(4)/N(6)-methyltransferase family.</text>
</comment>
<organism evidence="5 6">
    <name type="scientific">Thermoflexibacter ruber</name>
    <dbReference type="NCBI Taxonomy" id="1003"/>
    <lineage>
        <taxon>Bacteria</taxon>
        <taxon>Pseudomonadati</taxon>
        <taxon>Bacteroidota</taxon>
        <taxon>Cytophagia</taxon>
        <taxon>Cytophagales</taxon>
        <taxon>Thermoflexibacteraceae</taxon>
        <taxon>Thermoflexibacter</taxon>
    </lineage>
</organism>
<evidence type="ECO:0000313" key="6">
    <source>
        <dbReference type="Proteomes" id="UP000199513"/>
    </source>
</evidence>
<dbReference type="OrthoDB" id="9800801at2"/>
<dbReference type="Gene3D" id="3.40.50.150">
    <property type="entry name" value="Vaccinia Virus protein VP39"/>
    <property type="match status" value="1"/>
</dbReference>
<dbReference type="InterPro" id="IPR029063">
    <property type="entry name" value="SAM-dependent_MTases_sf"/>
</dbReference>
<keyword evidence="2 5" id="KW-0489">Methyltransferase</keyword>
<dbReference type="PRINTS" id="PR00508">
    <property type="entry name" value="S21N4MTFRASE"/>
</dbReference>
<evidence type="ECO:0000313" key="5">
    <source>
        <dbReference type="EMBL" id="SFE57020.1"/>
    </source>
</evidence>
<accession>A0A1I2BP35</accession>
<sequence>MAINKLILGDCLEVLKTIDSETIDLIYIDPPFFSNRTYEVIWGDKGEIRSFEDRFSGGIDHYIAWLKDRVQEMHRTLKPTGSIFVHCDWHANAEIKVFILNKIFGEKNFRGEIVWQRTNAHNDAKKKIAVLKDCIWYYSKSETFIYNPIYAAYKGDYLESSYRYQDEKGIYKSDDMTGAGINPNDLEWRGYHPKNVGRSWSINKEAVIKLVGEEKAKTMNSAEKLDLLYANGLIEITKNGTPRFKRYLDKSKGVLLGDIWTDINNLQAQSKEKIGYPTQKPEALLERIIKMASSEGNTVLDCFLGGGTTAVVADRLNRKWIGIDQSVQAIKVTELRLNKQQGLFSKPFTVQLHKYDYDTLRYKDAFEFENWIVVQFGGFANSKQRGDLGLDGRTRENQPIQVKRSENMGRNVIDNFHSAVMRYDKALYEKNKAEQKPVGFIIAFSFGKGAVQEVARLKNEENVIIKLVTVEEIVPIAKKPTLQVEIKDLGTSKNLREIEFLATGQSEAGIEFYAWDFAYNEQQFLPTVLLDKEGKQTYKFKAGEHQIAVKVVDNEGLESLEVVKLKINRVVERN</sequence>
<name>A0A1I2BP35_9BACT</name>
<evidence type="ECO:0000256" key="3">
    <source>
        <dbReference type="ARBA" id="ARBA00022679"/>
    </source>
</evidence>
<proteinExistence type="inferred from homology"/>
<dbReference type="InterPro" id="IPR001091">
    <property type="entry name" value="RM_Methyltransferase"/>
</dbReference>
<dbReference type="GO" id="GO:0008170">
    <property type="term" value="F:N-methyltransferase activity"/>
    <property type="evidence" value="ECO:0007669"/>
    <property type="project" value="InterPro"/>
</dbReference>
<protein>
    <submittedName>
        <fullName evidence="5">DNA methylase</fullName>
    </submittedName>
</protein>
<keyword evidence="3" id="KW-0808">Transferase</keyword>
<dbReference type="InterPro" id="IPR002052">
    <property type="entry name" value="DNA_methylase_N6_adenine_CS"/>
</dbReference>
<dbReference type="PROSITE" id="PS00092">
    <property type="entry name" value="N6_MTASE"/>
    <property type="match status" value="1"/>
</dbReference>
<dbReference type="Proteomes" id="UP000199513">
    <property type="component" value="Unassembled WGS sequence"/>
</dbReference>
<evidence type="ECO:0000259" key="4">
    <source>
        <dbReference type="Pfam" id="PF01555"/>
    </source>
</evidence>